<evidence type="ECO:0000313" key="6">
    <source>
        <dbReference type="EMBL" id="QBM87893.1"/>
    </source>
</evidence>
<organism evidence="6 7">
    <name type="scientific">Metschnikowia aff. pulcherrima</name>
    <dbReference type="NCBI Taxonomy" id="2163413"/>
    <lineage>
        <taxon>Eukaryota</taxon>
        <taxon>Fungi</taxon>
        <taxon>Dikarya</taxon>
        <taxon>Ascomycota</taxon>
        <taxon>Saccharomycotina</taxon>
        <taxon>Pichiomycetes</taxon>
        <taxon>Metschnikowiaceae</taxon>
        <taxon>Metschnikowia</taxon>
    </lineage>
</organism>
<feature type="domain" description="HMA" evidence="5">
    <location>
        <begin position="7"/>
        <end position="69"/>
    </location>
</feature>
<dbReference type="Gene3D" id="3.30.70.100">
    <property type="match status" value="1"/>
</dbReference>
<evidence type="ECO:0000256" key="4">
    <source>
        <dbReference type="ARBA" id="ARBA00022723"/>
    </source>
</evidence>
<dbReference type="InterPro" id="IPR036163">
    <property type="entry name" value="HMA_dom_sf"/>
</dbReference>
<dbReference type="GO" id="GO:0006801">
    <property type="term" value="P:superoxide metabolic process"/>
    <property type="evidence" value="ECO:0007669"/>
    <property type="project" value="InterPro"/>
</dbReference>
<evidence type="ECO:0000256" key="3">
    <source>
        <dbReference type="ARBA" id="ARBA00016103"/>
    </source>
</evidence>
<dbReference type="GO" id="GO:0005507">
    <property type="term" value="F:copper ion binding"/>
    <property type="evidence" value="ECO:0007669"/>
    <property type="project" value="InterPro"/>
</dbReference>
<dbReference type="PROSITE" id="PS01047">
    <property type="entry name" value="HMA_1"/>
    <property type="match status" value="1"/>
</dbReference>
<dbReference type="InterPro" id="IPR006121">
    <property type="entry name" value="HMA_dom"/>
</dbReference>
<name>A0A4V1AE41_9ASCO</name>
<dbReference type="AlphaFoldDB" id="A0A4V1AE41"/>
<dbReference type="Proteomes" id="UP000292447">
    <property type="component" value="Chromosome II"/>
</dbReference>
<dbReference type="EMBL" id="CP034457">
    <property type="protein sequence ID" value="QBM87893.1"/>
    <property type="molecule type" value="Genomic_DNA"/>
</dbReference>
<reference evidence="7" key="1">
    <citation type="submission" date="2019-03" db="EMBL/GenBank/DDBJ databases">
        <title>Snf2 controls pulcherriminic acid biosynthesis and connects pigmentation and antifungal activity of the yeast Metschnikowia pulcherrima.</title>
        <authorList>
            <person name="Gore-Lloyd D."/>
            <person name="Sumann I."/>
            <person name="Brachmann A.O."/>
            <person name="Schneeberger K."/>
            <person name="Ortiz-Merino R.A."/>
            <person name="Moreno-Beltran M."/>
            <person name="Schlaefli M."/>
            <person name="Kirner P."/>
            <person name="Santos Kron A."/>
            <person name="Wolfe K.H."/>
            <person name="Piel J."/>
            <person name="Ahrens C.H."/>
            <person name="Henk D."/>
            <person name="Freimoser F.M."/>
        </authorList>
    </citation>
    <scope>NUCLEOTIDE SEQUENCE [LARGE SCALE GENOMIC DNA]</scope>
    <source>
        <strain evidence="7">APC 1.2</strain>
    </source>
</reference>
<keyword evidence="4" id="KW-0479">Metal-binding</keyword>
<dbReference type="PROSITE" id="PS50846">
    <property type="entry name" value="HMA_2"/>
    <property type="match status" value="1"/>
</dbReference>
<gene>
    <name evidence="6" type="primary">MPUL0B11070</name>
    <name evidence="6" type="ORF">METSCH_B11070</name>
</gene>
<evidence type="ECO:0000256" key="2">
    <source>
        <dbReference type="ARBA" id="ARBA00010636"/>
    </source>
</evidence>
<dbReference type="Gene3D" id="2.60.40.200">
    <property type="entry name" value="Superoxide dismutase, copper/zinc binding domain"/>
    <property type="match status" value="1"/>
</dbReference>
<sequence length="250" mass="26729">MTVEHDVFETVFNVPMECQACVESVESALKPLDLQNVKVDLASETVTAVGHVSPSAIVRAIQNTGKDAIIRGTGKPNSAAVCILESFDEKEFELPVKGLARIVAVSETIIYVDLTVNGLPRGTYFPQIRASGNLSRGALSTGSLFHAFPSVEVDKPANSESAVNSIGAFSTISKNLFSAQTFLLAKLSVQDLIGRSIVLLTLENEVSENAICGVIARSAGAWENDKQVCSCTGKTVWQEREQALKRGVTS</sequence>
<comment type="similarity">
    <text evidence="2">Belongs to the CCS1 family.</text>
</comment>
<keyword evidence="7" id="KW-1185">Reference proteome</keyword>
<dbReference type="STRING" id="2163413.A0A4V1AE41"/>
<accession>A0A4V1AE41</accession>
<evidence type="ECO:0000256" key="1">
    <source>
        <dbReference type="ARBA" id="ARBA00001973"/>
    </source>
</evidence>
<dbReference type="SUPFAM" id="SSF49329">
    <property type="entry name" value="Cu,Zn superoxide dismutase-like"/>
    <property type="match status" value="1"/>
</dbReference>
<dbReference type="Pfam" id="PF00403">
    <property type="entry name" value="HMA"/>
    <property type="match status" value="1"/>
</dbReference>
<dbReference type="SUPFAM" id="SSF55008">
    <property type="entry name" value="HMA, heavy metal-associated domain"/>
    <property type="match status" value="1"/>
</dbReference>
<dbReference type="InterPro" id="IPR024134">
    <property type="entry name" value="SOD_Cu/Zn_/chaperone"/>
</dbReference>
<dbReference type="InterPro" id="IPR036423">
    <property type="entry name" value="SOD-like_Cu/Zn_dom_sf"/>
</dbReference>
<dbReference type="PANTHER" id="PTHR10003">
    <property type="entry name" value="SUPEROXIDE DISMUTASE CU-ZN -RELATED"/>
    <property type="match status" value="1"/>
</dbReference>
<dbReference type="InterPro" id="IPR017969">
    <property type="entry name" value="Heavy-metal-associated_CS"/>
</dbReference>
<evidence type="ECO:0000259" key="5">
    <source>
        <dbReference type="PROSITE" id="PS50846"/>
    </source>
</evidence>
<evidence type="ECO:0000313" key="7">
    <source>
        <dbReference type="Proteomes" id="UP000292447"/>
    </source>
</evidence>
<protein>
    <recommendedName>
        <fullName evidence="3">Superoxide dismutase 1 copper chaperone</fullName>
    </recommendedName>
</protein>
<comment type="cofactor">
    <cofactor evidence="1">
        <name>Cu(2+)</name>
        <dbReference type="ChEBI" id="CHEBI:29036"/>
    </cofactor>
</comment>
<dbReference type="CDD" id="cd00371">
    <property type="entry name" value="HMA"/>
    <property type="match status" value="1"/>
</dbReference>
<proteinExistence type="inferred from homology"/>